<sequence>MELKMGTEIGYVSWEEVNVSSDKGRREVHYYLKRKDGGLDLAVIGKERSLRHMSYHYAAAIINNSPSTGLWKLKSRREVVDWLNSIVSDSTPLELFHLSGYLDNIDASELDIDNFKGTQLRKLGQYTKEFSWLGPSWTCRRRRKHYQSFSRNGVEISVYDFVFVLAEEDKQLVAHLEDMYEDTKGNKMVVVRWYHKIDEVGIALPRTFNDREIFSSLCLQDLSIECINGIATVLSPQHFEKFLKEARLIVLDPFVCYKQFENDDIRPFDITQVKGYWKQEIFRYLYTVSSIMEQRDSQHPDAAQKLETNINDDSEFRPRKRHHRSKDDLHAGAKQPVDTMDVNMHDVDNSWADCKRPTEMCCLTGGESIAPLSTTGAEQNPLQYLKVGSKVEVLSQDSGIRGCWFRALIIKVHKSKVKVRYEDIKDAENEANNLEEWILTTRVAVSDDLGFRVCGRPIIRPLPKCNKGRVLWGFEVGTAVDVWWHDVWQEGIVVSEESEHRFHVYFPGEKQELVFGCADLRHSQEWLGNRWMHLKCRPDILTSLSSFLDKQVVKSNESKSIENGICDTRQSEKFKTGCPDDLLDSGSDGDGELKVVRDLLKDDRLAQLRWNSSKKRRRSSGISTQRMHPKESGGKSSSEVISSRGCERFVFPMSIKVDHENCKFLRDSLFSSAVAQPLTNLIMSR</sequence>
<evidence type="ECO:0000259" key="2">
    <source>
        <dbReference type="PROSITE" id="PS51038"/>
    </source>
</evidence>
<dbReference type="InParanoid" id="B9ST04"/>
<feature type="region of interest" description="Disordered" evidence="1">
    <location>
        <begin position="297"/>
        <end position="335"/>
    </location>
</feature>
<name>B9ST04_RICCO</name>
<proteinExistence type="predicted"/>
<dbReference type="KEGG" id="rcu:8269692"/>
<dbReference type="InterPro" id="IPR043151">
    <property type="entry name" value="BAH_sf"/>
</dbReference>
<accession>B9ST04</accession>
<dbReference type="STRING" id="3988.B9ST04"/>
<dbReference type="Pfam" id="PF05641">
    <property type="entry name" value="Agenet"/>
    <property type="match status" value="1"/>
</dbReference>
<feature type="region of interest" description="Disordered" evidence="1">
    <location>
        <begin position="612"/>
        <end position="639"/>
    </location>
</feature>
<dbReference type="SMART" id="SM00743">
    <property type="entry name" value="Agenet"/>
    <property type="match status" value="2"/>
</dbReference>
<dbReference type="AlphaFoldDB" id="B9ST04"/>
<dbReference type="SMART" id="SM00439">
    <property type="entry name" value="BAH"/>
    <property type="match status" value="1"/>
</dbReference>
<evidence type="ECO:0000256" key="1">
    <source>
        <dbReference type="SAM" id="MobiDB-lite"/>
    </source>
</evidence>
<dbReference type="EMBL" id="EQ974120">
    <property type="protein sequence ID" value="EEF33236.1"/>
    <property type="molecule type" value="Genomic_DNA"/>
</dbReference>
<protein>
    <submittedName>
        <fullName evidence="3">DNA binding protein, putative</fullName>
    </submittedName>
</protein>
<dbReference type="PROSITE" id="PS51038">
    <property type="entry name" value="BAH"/>
    <property type="match status" value="1"/>
</dbReference>
<evidence type="ECO:0000313" key="4">
    <source>
        <dbReference type="Proteomes" id="UP000008311"/>
    </source>
</evidence>
<dbReference type="OMA" id="EASMCKE"/>
<dbReference type="GO" id="GO:0003682">
    <property type="term" value="F:chromatin binding"/>
    <property type="evidence" value="ECO:0007669"/>
    <property type="project" value="InterPro"/>
</dbReference>
<evidence type="ECO:0000313" key="3">
    <source>
        <dbReference type="EMBL" id="EEF33236.1"/>
    </source>
</evidence>
<dbReference type="PANTHER" id="PTHR31917:SF58">
    <property type="entry name" value="AGENET AND BROMO-ADJACENT HOMOLOGY (BAH) DOMAIN-CONTAINING PROTEIN"/>
    <property type="match status" value="1"/>
</dbReference>
<dbReference type="Gene3D" id="2.30.30.490">
    <property type="match status" value="1"/>
</dbReference>
<dbReference type="Proteomes" id="UP000008311">
    <property type="component" value="Unassembled WGS sequence"/>
</dbReference>
<dbReference type="CDD" id="cd20405">
    <property type="entry name" value="Tudor_Agenet_AtDUF_rpt1_3"/>
    <property type="match status" value="1"/>
</dbReference>
<reference evidence="4" key="1">
    <citation type="journal article" date="2010" name="Nat. Biotechnol.">
        <title>Draft genome sequence of the oilseed species Ricinus communis.</title>
        <authorList>
            <person name="Chan A.P."/>
            <person name="Crabtree J."/>
            <person name="Zhao Q."/>
            <person name="Lorenzi H."/>
            <person name="Orvis J."/>
            <person name="Puiu D."/>
            <person name="Melake-Berhan A."/>
            <person name="Jones K.M."/>
            <person name="Redman J."/>
            <person name="Chen G."/>
            <person name="Cahoon E.B."/>
            <person name="Gedil M."/>
            <person name="Stanke M."/>
            <person name="Haas B.J."/>
            <person name="Wortman J.R."/>
            <person name="Fraser-Liggett C.M."/>
            <person name="Ravel J."/>
            <person name="Rabinowicz P.D."/>
        </authorList>
    </citation>
    <scope>NUCLEOTIDE SEQUENCE [LARGE SCALE GENOMIC DNA]</scope>
    <source>
        <strain evidence="4">cv. Hale</strain>
    </source>
</reference>
<dbReference type="InterPro" id="IPR014002">
    <property type="entry name" value="Agenet_dom_plant"/>
</dbReference>
<dbReference type="Pfam" id="PF01426">
    <property type="entry name" value="BAH"/>
    <property type="match status" value="1"/>
</dbReference>
<gene>
    <name evidence="3" type="ORF">RCOM_0353100</name>
</gene>
<dbReference type="PANTHER" id="PTHR31917">
    <property type="entry name" value="AGENET DOMAIN-CONTAINING PROTEIN-RELATED"/>
    <property type="match status" value="1"/>
</dbReference>
<organism evidence="3 4">
    <name type="scientific">Ricinus communis</name>
    <name type="common">Castor bean</name>
    <dbReference type="NCBI Taxonomy" id="3988"/>
    <lineage>
        <taxon>Eukaryota</taxon>
        <taxon>Viridiplantae</taxon>
        <taxon>Streptophyta</taxon>
        <taxon>Embryophyta</taxon>
        <taxon>Tracheophyta</taxon>
        <taxon>Spermatophyta</taxon>
        <taxon>Magnoliopsida</taxon>
        <taxon>eudicotyledons</taxon>
        <taxon>Gunneridae</taxon>
        <taxon>Pentapetalae</taxon>
        <taxon>rosids</taxon>
        <taxon>fabids</taxon>
        <taxon>Malpighiales</taxon>
        <taxon>Euphorbiaceae</taxon>
        <taxon>Acalyphoideae</taxon>
        <taxon>Acalypheae</taxon>
        <taxon>Ricinus</taxon>
    </lineage>
</organism>
<dbReference type="OrthoDB" id="1883212at2759"/>
<keyword evidence="4" id="KW-1185">Reference proteome</keyword>
<dbReference type="InterPro" id="IPR001025">
    <property type="entry name" value="BAH_dom"/>
</dbReference>
<dbReference type="eggNOG" id="ENOG502QT14">
    <property type="taxonomic scope" value="Eukaryota"/>
</dbReference>
<dbReference type="FunCoup" id="B9ST04">
    <property type="interactions" value="1265"/>
</dbReference>
<feature type="domain" description="BAH" evidence="2">
    <location>
        <begin position="154"/>
        <end position="271"/>
    </location>
</feature>
<dbReference type="InterPro" id="IPR008395">
    <property type="entry name" value="Agenet-like_dom"/>
</dbReference>